<evidence type="ECO:0000256" key="1">
    <source>
        <dbReference type="SAM" id="MobiDB-lite"/>
    </source>
</evidence>
<organism evidence="2 3">
    <name type="scientific">Actinoallomurus acaciae</name>
    <dbReference type="NCBI Taxonomy" id="502577"/>
    <lineage>
        <taxon>Bacteria</taxon>
        <taxon>Bacillati</taxon>
        <taxon>Actinomycetota</taxon>
        <taxon>Actinomycetes</taxon>
        <taxon>Streptosporangiales</taxon>
        <taxon>Thermomonosporaceae</taxon>
        <taxon>Actinoallomurus</taxon>
    </lineage>
</organism>
<dbReference type="RefSeq" id="WP_378211867.1">
    <property type="nucleotide sequence ID" value="NZ_JBHLZP010000573.1"/>
</dbReference>
<reference evidence="2 3" key="1">
    <citation type="submission" date="2024-09" db="EMBL/GenBank/DDBJ databases">
        <authorList>
            <person name="Sun Q."/>
            <person name="Mori K."/>
        </authorList>
    </citation>
    <scope>NUCLEOTIDE SEQUENCE [LARGE SCALE GENOMIC DNA]</scope>
    <source>
        <strain evidence="2 3">TBRC 0563</strain>
    </source>
</reference>
<evidence type="ECO:0000313" key="3">
    <source>
        <dbReference type="Proteomes" id="UP001589627"/>
    </source>
</evidence>
<keyword evidence="3" id="KW-1185">Reference proteome</keyword>
<evidence type="ECO:0000313" key="2">
    <source>
        <dbReference type="EMBL" id="MFB9838778.1"/>
    </source>
</evidence>
<accession>A0ABV5YUM9</accession>
<name>A0ABV5YUM9_9ACTN</name>
<sequence>MGSILRGARTAPTLRVAYAGVWKEFEPLSNPASRVGRSLPVLSGFGTRPTEKTMEPLEHGDRGGPRRTVRT</sequence>
<comment type="caution">
    <text evidence="2">The sequence shown here is derived from an EMBL/GenBank/DDBJ whole genome shotgun (WGS) entry which is preliminary data.</text>
</comment>
<dbReference type="EMBL" id="JBHLZP010000573">
    <property type="protein sequence ID" value="MFB9838778.1"/>
    <property type="molecule type" value="Genomic_DNA"/>
</dbReference>
<proteinExistence type="predicted"/>
<dbReference type="Proteomes" id="UP001589627">
    <property type="component" value="Unassembled WGS sequence"/>
</dbReference>
<feature type="compositionally biased region" description="Basic and acidic residues" evidence="1">
    <location>
        <begin position="49"/>
        <end position="64"/>
    </location>
</feature>
<feature type="region of interest" description="Disordered" evidence="1">
    <location>
        <begin position="36"/>
        <end position="71"/>
    </location>
</feature>
<gene>
    <name evidence="2" type="ORF">ACFFNX_42195</name>
</gene>
<protein>
    <submittedName>
        <fullName evidence="2">Uncharacterized protein</fullName>
    </submittedName>
</protein>